<sequence>MDHPQPPQFFIKAGQLYEMYNETSILYGNIYNTTDSSFAPLPFKLTFGPTKMGVQDGHWAWKGTQLFYHHGNSNNFGLFFSCSEPSGTRGVYLDLKVRRTPNECDMTTLHSLGKARYA</sequence>
<protein>
    <submittedName>
        <fullName evidence="1">Uncharacterized protein</fullName>
    </submittedName>
</protein>
<dbReference type="AlphaFoldDB" id="A0A164S7Y2"/>
<dbReference type="Proteomes" id="UP000076722">
    <property type="component" value="Unassembled WGS sequence"/>
</dbReference>
<name>A0A164S7Y2_9AGAM</name>
<dbReference type="OrthoDB" id="3229881at2759"/>
<accession>A0A164S7Y2</accession>
<evidence type="ECO:0000313" key="2">
    <source>
        <dbReference type="Proteomes" id="UP000076722"/>
    </source>
</evidence>
<reference evidence="1 2" key="1">
    <citation type="journal article" date="2016" name="Mol. Biol. Evol.">
        <title>Comparative Genomics of Early-Diverging Mushroom-Forming Fungi Provides Insights into the Origins of Lignocellulose Decay Capabilities.</title>
        <authorList>
            <person name="Nagy L.G."/>
            <person name="Riley R."/>
            <person name="Tritt A."/>
            <person name="Adam C."/>
            <person name="Daum C."/>
            <person name="Floudas D."/>
            <person name="Sun H."/>
            <person name="Yadav J.S."/>
            <person name="Pangilinan J."/>
            <person name="Larsson K.H."/>
            <person name="Matsuura K."/>
            <person name="Barry K."/>
            <person name="Labutti K."/>
            <person name="Kuo R."/>
            <person name="Ohm R.A."/>
            <person name="Bhattacharya S.S."/>
            <person name="Shirouzu T."/>
            <person name="Yoshinaga Y."/>
            <person name="Martin F.M."/>
            <person name="Grigoriev I.V."/>
            <person name="Hibbett D.S."/>
        </authorList>
    </citation>
    <scope>NUCLEOTIDE SEQUENCE [LARGE SCALE GENOMIC DNA]</scope>
    <source>
        <strain evidence="1 2">HHB9708</strain>
    </source>
</reference>
<gene>
    <name evidence="1" type="ORF">SISNIDRAFT_456828</name>
</gene>
<evidence type="ECO:0000313" key="1">
    <source>
        <dbReference type="EMBL" id="KZS91229.1"/>
    </source>
</evidence>
<organism evidence="1 2">
    <name type="scientific">Sistotremastrum niveocremeum HHB9708</name>
    <dbReference type="NCBI Taxonomy" id="1314777"/>
    <lineage>
        <taxon>Eukaryota</taxon>
        <taxon>Fungi</taxon>
        <taxon>Dikarya</taxon>
        <taxon>Basidiomycota</taxon>
        <taxon>Agaricomycotina</taxon>
        <taxon>Agaricomycetes</taxon>
        <taxon>Sistotremastrales</taxon>
        <taxon>Sistotremastraceae</taxon>
        <taxon>Sertulicium</taxon>
        <taxon>Sertulicium niveocremeum</taxon>
    </lineage>
</organism>
<proteinExistence type="predicted"/>
<dbReference type="EMBL" id="KV419416">
    <property type="protein sequence ID" value="KZS91229.1"/>
    <property type="molecule type" value="Genomic_DNA"/>
</dbReference>
<keyword evidence="2" id="KW-1185">Reference proteome</keyword>